<sequence>MKRRRPVFRTLKNPPEDELHGGRPDDDAFTLHWSASESGRRARAMRRMGRERITIMMHGDCWSGPREECEAESTTTQGASKTSECGGERRKKERK</sequence>
<evidence type="ECO:0000313" key="2">
    <source>
        <dbReference type="EnsemblMetazoa" id="PPA43791.1"/>
    </source>
</evidence>
<feature type="region of interest" description="Disordered" evidence="1">
    <location>
        <begin position="61"/>
        <end position="95"/>
    </location>
</feature>
<dbReference type="EnsemblMetazoa" id="PPA43791.1">
    <property type="protein sequence ID" value="PPA43791.1"/>
    <property type="gene ID" value="WBGene00282160"/>
</dbReference>
<organism evidence="2 3">
    <name type="scientific">Pristionchus pacificus</name>
    <name type="common">Parasitic nematode worm</name>
    <dbReference type="NCBI Taxonomy" id="54126"/>
    <lineage>
        <taxon>Eukaryota</taxon>
        <taxon>Metazoa</taxon>
        <taxon>Ecdysozoa</taxon>
        <taxon>Nematoda</taxon>
        <taxon>Chromadorea</taxon>
        <taxon>Rhabditida</taxon>
        <taxon>Rhabditina</taxon>
        <taxon>Diplogasteromorpha</taxon>
        <taxon>Diplogasteroidea</taxon>
        <taxon>Neodiplogasteridae</taxon>
        <taxon>Pristionchus</taxon>
    </lineage>
</organism>
<feature type="compositionally biased region" description="Basic and acidic residues" evidence="1">
    <location>
        <begin position="14"/>
        <end position="26"/>
    </location>
</feature>
<protein>
    <submittedName>
        <fullName evidence="2">Uncharacterized protein</fullName>
    </submittedName>
</protein>
<reference evidence="3" key="1">
    <citation type="journal article" date="2008" name="Nat. Genet.">
        <title>The Pristionchus pacificus genome provides a unique perspective on nematode lifestyle and parasitism.</title>
        <authorList>
            <person name="Dieterich C."/>
            <person name="Clifton S.W."/>
            <person name="Schuster L.N."/>
            <person name="Chinwalla A."/>
            <person name="Delehaunty K."/>
            <person name="Dinkelacker I."/>
            <person name="Fulton L."/>
            <person name="Fulton R."/>
            <person name="Godfrey J."/>
            <person name="Minx P."/>
            <person name="Mitreva M."/>
            <person name="Roeseler W."/>
            <person name="Tian H."/>
            <person name="Witte H."/>
            <person name="Yang S.P."/>
            <person name="Wilson R.K."/>
            <person name="Sommer R.J."/>
        </authorList>
    </citation>
    <scope>NUCLEOTIDE SEQUENCE [LARGE SCALE GENOMIC DNA]</scope>
    <source>
        <strain evidence="3">PS312</strain>
    </source>
</reference>
<evidence type="ECO:0000313" key="3">
    <source>
        <dbReference type="Proteomes" id="UP000005239"/>
    </source>
</evidence>
<feature type="compositionally biased region" description="Polar residues" evidence="1">
    <location>
        <begin position="72"/>
        <end position="83"/>
    </location>
</feature>
<dbReference type="Proteomes" id="UP000005239">
    <property type="component" value="Unassembled WGS sequence"/>
</dbReference>
<keyword evidence="3" id="KW-1185">Reference proteome</keyword>
<proteinExistence type="predicted"/>
<dbReference type="AlphaFoldDB" id="A0A2A6B6G6"/>
<feature type="region of interest" description="Disordered" evidence="1">
    <location>
        <begin position="1"/>
        <end position="31"/>
    </location>
</feature>
<accession>A0A2A6B6G6</accession>
<reference evidence="2" key="2">
    <citation type="submission" date="2022-06" db="UniProtKB">
        <authorList>
            <consortium name="EnsemblMetazoa"/>
        </authorList>
    </citation>
    <scope>IDENTIFICATION</scope>
    <source>
        <strain evidence="2">PS312</strain>
    </source>
</reference>
<evidence type="ECO:0000256" key="1">
    <source>
        <dbReference type="SAM" id="MobiDB-lite"/>
    </source>
</evidence>
<feature type="compositionally biased region" description="Basic and acidic residues" evidence="1">
    <location>
        <begin position="86"/>
        <end position="95"/>
    </location>
</feature>
<gene>
    <name evidence="2" type="primary">WBGene00282160</name>
</gene>
<name>A0A2A6B6G6_PRIPA</name>
<accession>A0A8R1V169</accession>